<dbReference type="EMBL" id="RBSQ01000343">
    <property type="protein sequence ID" value="RMS60247.1"/>
    <property type="molecule type" value="Genomic_DNA"/>
</dbReference>
<evidence type="ECO:0000313" key="4">
    <source>
        <dbReference type="EMBL" id="RMS60247.1"/>
    </source>
</evidence>
<dbReference type="InterPro" id="IPR037118">
    <property type="entry name" value="Val-tRNA_synth_C_sf"/>
</dbReference>
<dbReference type="InterPro" id="IPR032524">
    <property type="entry name" value="ABC_tran_C"/>
</dbReference>
<feature type="domain" description="ABC transporter Uup C-terminal" evidence="3">
    <location>
        <begin position="7"/>
        <end position="75"/>
    </location>
</feature>
<gene>
    <name evidence="4" type="ORF">ALP65_02336</name>
</gene>
<name>A0A3M5EFG5_PSEAI</name>
<evidence type="ECO:0000256" key="2">
    <source>
        <dbReference type="ARBA" id="ARBA00022840"/>
    </source>
</evidence>
<dbReference type="AlphaFoldDB" id="A0A3M5EFG5"/>
<feature type="non-terminal residue" evidence="4">
    <location>
        <position position="1"/>
    </location>
</feature>
<reference evidence="4 5" key="1">
    <citation type="submission" date="2018-08" db="EMBL/GenBank/DDBJ databases">
        <title>Recombination of ecologically and evolutionarily significant loci maintains genetic cohesion in the Pseudomonas syringae species complex.</title>
        <authorList>
            <person name="Dillon M."/>
            <person name="Thakur S."/>
            <person name="Almeida R.N.D."/>
            <person name="Weir B.S."/>
            <person name="Guttman D.S."/>
        </authorList>
    </citation>
    <scope>NUCLEOTIDE SEQUENCE [LARGE SCALE GENOMIC DNA]</scope>
    <source>
        <strain evidence="4 5">ICMP 7846</strain>
    </source>
</reference>
<evidence type="ECO:0000256" key="1">
    <source>
        <dbReference type="ARBA" id="ARBA00022741"/>
    </source>
</evidence>
<proteinExistence type="predicted"/>
<accession>A0A3M5EFG5</accession>
<comment type="caution">
    <text evidence="4">The sequence shown here is derived from an EMBL/GenBank/DDBJ whole genome shotgun (WGS) entry which is preliminary data.</text>
</comment>
<evidence type="ECO:0000259" key="3">
    <source>
        <dbReference type="Pfam" id="PF16326"/>
    </source>
</evidence>
<dbReference type="Proteomes" id="UP000270834">
    <property type="component" value="Unassembled WGS sequence"/>
</dbReference>
<sequence>EAPAKKKLSYKLQRELEALPGQIDAVEAELAGVQETIAQQDFYLRPQDEQRETLARLDALQQELDALLERWAELED</sequence>
<dbReference type="GO" id="GO:0003677">
    <property type="term" value="F:DNA binding"/>
    <property type="evidence" value="ECO:0007669"/>
    <property type="project" value="InterPro"/>
</dbReference>
<evidence type="ECO:0000313" key="5">
    <source>
        <dbReference type="Proteomes" id="UP000270834"/>
    </source>
</evidence>
<protein>
    <recommendedName>
        <fullName evidence="3">ABC transporter Uup C-terminal domain-containing protein</fullName>
    </recommendedName>
</protein>
<dbReference type="Gene3D" id="1.10.287.380">
    <property type="entry name" value="Valyl-tRNA synthetase, C-terminal domain"/>
    <property type="match status" value="1"/>
</dbReference>
<keyword evidence="1" id="KW-0547">Nucleotide-binding</keyword>
<dbReference type="GO" id="GO:0005524">
    <property type="term" value="F:ATP binding"/>
    <property type="evidence" value="ECO:0007669"/>
    <property type="project" value="UniProtKB-KW"/>
</dbReference>
<dbReference type="Pfam" id="PF16326">
    <property type="entry name" value="ABC_tran_CTD"/>
    <property type="match status" value="1"/>
</dbReference>
<keyword evidence="2" id="KW-0067">ATP-binding</keyword>
<organism evidence="4 5">
    <name type="scientific">Pseudomonas aeruginosa</name>
    <dbReference type="NCBI Taxonomy" id="287"/>
    <lineage>
        <taxon>Bacteria</taxon>
        <taxon>Pseudomonadati</taxon>
        <taxon>Pseudomonadota</taxon>
        <taxon>Gammaproteobacteria</taxon>
        <taxon>Pseudomonadales</taxon>
        <taxon>Pseudomonadaceae</taxon>
        <taxon>Pseudomonas</taxon>
    </lineage>
</organism>